<dbReference type="Gene3D" id="3.30.70.100">
    <property type="match status" value="1"/>
</dbReference>
<dbReference type="InterPro" id="IPR021667">
    <property type="entry name" value="HapK"/>
</dbReference>
<name>A0A1B1UJE8_9BRAD</name>
<evidence type="ECO:0000313" key="1">
    <source>
        <dbReference type="EMBL" id="ANW02886.1"/>
    </source>
</evidence>
<dbReference type="STRING" id="1274631.LMTR13_24730"/>
<dbReference type="AlphaFoldDB" id="A0A1B1UJE8"/>
<protein>
    <submittedName>
        <fullName evidence="1">Uncharacterized protein</fullName>
    </submittedName>
</protein>
<dbReference type="EMBL" id="CP016428">
    <property type="protein sequence ID" value="ANW02886.1"/>
    <property type="molecule type" value="Genomic_DNA"/>
</dbReference>
<dbReference type="KEGG" id="bic:LMTR13_24730"/>
<keyword evidence="2" id="KW-1185">Reference proteome</keyword>
<dbReference type="Pfam" id="PF11639">
    <property type="entry name" value="HapK"/>
    <property type="match status" value="1"/>
</dbReference>
<gene>
    <name evidence="1" type="ORF">LMTR13_24730</name>
</gene>
<accession>A0A1B1UJE8</accession>
<reference evidence="1 2" key="1">
    <citation type="submission" date="2016-07" db="EMBL/GenBank/DDBJ databases">
        <title>Complete genome sequence of Bradyrhizobium icense LMTR 13T, a potential inoculant strain isolated from lima bean (Phaseolus lunatus) in Peru.</title>
        <authorList>
            <person name="Ormeno-Orrillo E."/>
            <person name="Duran D."/>
            <person name="Rogel M.A."/>
            <person name="Rey L."/>
            <person name="Imperial J."/>
            <person name="Ruiz-Argueso T."/>
            <person name="Martinez-Romero E."/>
        </authorList>
    </citation>
    <scope>NUCLEOTIDE SEQUENCE [LARGE SCALE GENOMIC DNA]</scope>
    <source>
        <strain evidence="1 2">LMTR 13</strain>
    </source>
</reference>
<dbReference type="RefSeq" id="WP_065730083.1">
    <property type="nucleotide sequence ID" value="NZ_CP016428.1"/>
</dbReference>
<dbReference type="OrthoDB" id="4731620at2"/>
<dbReference type="Proteomes" id="UP000092839">
    <property type="component" value="Chromosome"/>
</dbReference>
<organism evidence="1 2">
    <name type="scientific">Bradyrhizobium icense</name>
    <dbReference type="NCBI Taxonomy" id="1274631"/>
    <lineage>
        <taxon>Bacteria</taxon>
        <taxon>Pseudomonadati</taxon>
        <taxon>Pseudomonadota</taxon>
        <taxon>Alphaproteobacteria</taxon>
        <taxon>Hyphomicrobiales</taxon>
        <taxon>Nitrobacteraceae</taxon>
        <taxon>Bradyrhizobium</taxon>
    </lineage>
</organism>
<sequence>MAIVQFVFAALKPGVSAADYERFEREVDYVIASKLKTIVIYRTHRITETGAGLSGGPWHYVERIEVTDRAAYEAELAVTGKELIDELYEKYLDKSKIVSVWSERIEPGPHAAICGRWNTIPTVSNKIKPVPVTSI</sequence>
<evidence type="ECO:0000313" key="2">
    <source>
        <dbReference type="Proteomes" id="UP000092839"/>
    </source>
</evidence>
<proteinExistence type="predicted"/>